<feature type="compositionally biased region" description="Basic and acidic residues" evidence="3">
    <location>
        <begin position="24"/>
        <end position="38"/>
    </location>
</feature>
<gene>
    <name evidence="5" type="ORF">PVAG01_10293</name>
</gene>
<reference evidence="5 6" key="1">
    <citation type="submission" date="2024-06" db="EMBL/GenBank/DDBJ databases">
        <title>Complete genome of Phlyctema vagabunda strain 19-DSS-EL-015.</title>
        <authorList>
            <person name="Fiorenzani C."/>
        </authorList>
    </citation>
    <scope>NUCLEOTIDE SEQUENCE [LARGE SCALE GENOMIC DNA]</scope>
    <source>
        <strain evidence="5 6">19-DSS-EL-015</strain>
    </source>
</reference>
<dbReference type="Gene3D" id="2.170.270.10">
    <property type="entry name" value="SET domain"/>
    <property type="match status" value="1"/>
</dbReference>
<name>A0ABR4P5I0_9HELO</name>
<dbReference type="PANTHER" id="PTHR45747:SF4">
    <property type="entry name" value="HISTONE-LYSINE N-METHYLTRANSFERASE E(Z)"/>
    <property type="match status" value="1"/>
</dbReference>
<feature type="region of interest" description="Disordered" evidence="3">
    <location>
        <begin position="16"/>
        <end position="310"/>
    </location>
</feature>
<accession>A0ABR4P5I0</accession>
<dbReference type="InterPro" id="IPR046341">
    <property type="entry name" value="SET_dom_sf"/>
</dbReference>
<feature type="compositionally biased region" description="Polar residues" evidence="3">
    <location>
        <begin position="121"/>
        <end position="130"/>
    </location>
</feature>
<feature type="region of interest" description="Disordered" evidence="3">
    <location>
        <begin position="1016"/>
        <end position="1114"/>
    </location>
</feature>
<keyword evidence="1" id="KW-0805">Transcription regulation</keyword>
<keyword evidence="6" id="KW-1185">Reference proteome</keyword>
<evidence type="ECO:0000259" key="4">
    <source>
        <dbReference type="PROSITE" id="PS50280"/>
    </source>
</evidence>
<dbReference type="InterPro" id="IPR045318">
    <property type="entry name" value="EZH1/2-like"/>
</dbReference>
<feature type="compositionally biased region" description="Polar residues" evidence="3">
    <location>
        <begin position="167"/>
        <end position="182"/>
    </location>
</feature>
<evidence type="ECO:0000256" key="1">
    <source>
        <dbReference type="ARBA" id="ARBA00023015"/>
    </source>
</evidence>
<proteinExistence type="predicted"/>
<dbReference type="InterPro" id="IPR001214">
    <property type="entry name" value="SET_dom"/>
</dbReference>
<dbReference type="Pfam" id="PF00856">
    <property type="entry name" value="SET"/>
    <property type="match status" value="1"/>
</dbReference>
<feature type="compositionally biased region" description="Basic and acidic residues" evidence="3">
    <location>
        <begin position="206"/>
        <end position="218"/>
    </location>
</feature>
<dbReference type="SMART" id="SM00317">
    <property type="entry name" value="SET"/>
    <property type="match status" value="1"/>
</dbReference>
<keyword evidence="2" id="KW-0804">Transcription</keyword>
<dbReference type="PANTHER" id="PTHR45747">
    <property type="entry name" value="HISTONE-LYSINE N-METHYLTRANSFERASE E(Z)"/>
    <property type="match status" value="1"/>
</dbReference>
<feature type="compositionally biased region" description="Basic and acidic residues" evidence="3">
    <location>
        <begin position="147"/>
        <end position="165"/>
    </location>
</feature>
<feature type="compositionally biased region" description="Basic residues" evidence="3">
    <location>
        <begin position="1101"/>
        <end position="1114"/>
    </location>
</feature>
<feature type="compositionally biased region" description="Polar residues" evidence="3">
    <location>
        <begin position="238"/>
        <end position="265"/>
    </location>
</feature>
<evidence type="ECO:0000313" key="5">
    <source>
        <dbReference type="EMBL" id="KAL3418577.1"/>
    </source>
</evidence>
<dbReference type="PROSITE" id="PS50280">
    <property type="entry name" value="SET"/>
    <property type="match status" value="1"/>
</dbReference>
<feature type="compositionally biased region" description="Basic residues" evidence="3">
    <location>
        <begin position="1034"/>
        <end position="1046"/>
    </location>
</feature>
<feature type="compositionally biased region" description="Polar residues" evidence="3">
    <location>
        <begin position="275"/>
        <end position="289"/>
    </location>
</feature>
<comment type="caution">
    <text evidence="5">The sequence shown here is derived from an EMBL/GenBank/DDBJ whole genome shotgun (WGS) entry which is preliminary data.</text>
</comment>
<organism evidence="5 6">
    <name type="scientific">Phlyctema vagabunda</name>
    <dbReference type="NCBI Taxonomy" id="108571"/>
    <lineage>
        <taxon>Eukaryota</taxon>
        <taxon>Fungi</taxon>
        <taxon>Dikarya</taxon>
        <taxon>Ascomycota</taxon>
        <taxon>Pezizomycotina</taxon>
        <taxon>Leotiomycetes</taxon>
        <taxon>Helotiales</taxon>
        <taxon>Dermateaceae</taxon>
        <taxon>Phlyctema</taxon>
    </lineage>
</organism>
<feature type="domain" description="SET" evidence="4">
    <location>
        <begin position="856"/>
        <end position="977"/>
    </location>
</feature>
<evidence type="ECO:0000256" key="3">
    <source>
        <dbReference type="SAM" id="MobiDB-lite"/>
    </source>
</evidence>
<feature type="compositionally biased region" description="Polar residues" evidence="3">
    <location>
        <begin position="61"/>
        <end position="70"/>
    </location>
</feature>
<protein>
    <submittedName>
        <fullName evidence="5">SET domain-containing protein</fullName>
    </submittedName>
</protein>
<evidence type="ECO:0000313" key="6">
    <source>
        <dbReference type="Proteomes" id="UP001629113"/>
    </source>
</evidence>
<dbReference type="SUPFAM" id="SSF82199">
    <property type="entry name" value="SET domain"/>
    <property type="match status" value="1"/>
</dbReference>
<feature type="compositionally biased region" description="Basic and acidic residues" evidence="3">
    <location>
        <begin position="1047"/>
        <end position="1059"/>
    </location>
</feature>
<evidence type="ECO:0000256" key="2">
    <source>
        <dbReference type="ARBA" id="ARBA00023163"/>
    </source>
</evidence>
<feature type="compositionally biased region" description="Acidic residues" evidence="3">
    <location>
        <begin position="1082"/>
        <end position="1095"/>
    </location>
</feature>
<feature type="compositionally biased region" description="Polar residues" evidence="3">
    <location>
        <begin position="80"/>
        <end position="90"/>
    </location>
</feature>
<sequence length="1114" mass="126203">MTRSFGPSQACEVIDLCSDDEDDHDRRPALSTQDKAREYLYISDDDDNDNGLVTPIARRANNGQQESSRSSRNHIGRPLTWNTFTRSTPVALNKPDRIESPLENQGQQRPSLPDGRGPSNLPRSGSQIASNRLDRRTRLSGSTSRLKPIELEINGHSEDERERSKRGTNQGISPKVPSSESSGGAHERLSSLRKTPRKTNFGRGSTDTRDSPKTKYVADDDSGESLPSLEEVFRRSASRPSTATKNPRVTSQTKCLQYETRSIFDNNKPPVADTRGSSASRPVSLSTESRLQHPKSPATSISHEKLSPQPPPVTLCSANKKLSILQKNRFVPQSVNEIEAWLEEYKVKSENEHARTCIMALRRARIHALYARKTCRDEVSPFASMASVQSVPGQRLPAEASTTKITAFALRKKFNGTHRVLVTTPVLGEISRVPKYNHHTAVRGNILEGDDDKLKYIPFFDDVDGCHDKVKEAAARKLERDLHEHHEQNVSASSRDSERQLRSQYCLTALLQQLHGICDLRMLTTHVVRHQSKEAGLDKSQVAMLLKALKAPKEPLQNEVLSNICLAWDSVFGYDLHHLVLSSDRVNDILEPKDIQSQELEPTILNPNQVIGTYTDLCCIICNTIHCQIHGGYQDKDNDIDEEMDSDEEKKSKFQFRQHIVMLYDETLQEHDRRILGEKRGAENFPVTEAKPCSDLCHMNDGRMDEVFEWSEELRGILKALTISRIPKAYEAKRPCYLALALQRPCWQVHKELQSISPRKPQANLPIRSRVNALEWKDNKKWYDNETKTLREKWWAQWTNAHDHQKRGHPEPMNRECGPECSNCGAIERLDPQNKYNHKLFTTACQNIALQRGVGKKLFVGESMIENAGYGLYIGEPAKKGDFIEEYVGEVITWSEVARRGIHNGLKETSYLFDLNNQGAIDADRQANKTRYINHGDDKDPARNCEAKILWVRGEHRIKFIAARPIREGEELLFDYGEEFITKTGLDKKLPESKKSRTRKVLEDAVGAEQALIAQSNSFGTADDDGPLRADHRGRGRKSRKIARRPRLQDLIRDSKVEDSNPVSRASEDVDAAHSEPPAFSAEDEDEDEDEDEEDAIRLPAPKRKRVIPARYRK</sequence>
<dbReference type="EMBL" id="JBFCZG010000009">
    <property type="protein sequence ID" value="KAL3418577.1"/>
    <property type="molecule type" value="Genomic_DNA"/>
</dbReference>
<dbReference type="Proteomes" id="UP001629113">
    <property type="component" value="Unassembled WGS sequence"/>
</dbReference>